<dbReference type="HAMAP" id="MF_00005">
    <property type="entry name" value="Arg_succ_synth_type1"/>
    <property type="match status" value="1"/>
</dbReference>
<gene>
    <name evidence="9" type="primary">argG</name>
    <name evidence="12" type="ordered locus">Mcup_0299</name>
</gene>
<dbReference type="STRING" id="1006006.Mcup_0299"/>
<dbReference type="PROSITE" id="PS00565">
    <property type="entry name" value="ARGININOSUCCIN_SYN_2"/>
    <property type="match status" value="1"/>
</dbReference>
<dbReference type="InterPro" id="IPR048268">
    <property type="entry name" value="Arginosuc_syn_C"/>
</dbReference>
<dbReference type="UniPathway" id="UPA00068">
    <property type="reaction ID" value="UER00113"/>
</dbReference>
<evidence type="ECO:0000256" key="9">
    <source>
        <dbReference type="HAMAP-Rule" id="MF_00005"/>
    </source>
</evidence>
<keyword evidence="5 9" id="KW-0436">Ligase</keyword>
<feature type="binding site" evidence="9">
    <location>
        <position position="126"/>
    </location>
    <ligand>
        <name>L-citrulline</name>
        <dbReference type="ChEBI" id="CHEBI:57743"/>
    </ligand>
</feature>
<feature type="binding site" evidence="9">
    <location>
        <begin position="8"/>
        <end position="16"/>
    </location>
    <ligand>
        <name>ATP</name>
        <dbReference type="ChEBI" id="CHEBI:30616"/>
    </ligand>
</feature>
<comment type="catalytic activity">
    <reaction evidence="9">
        <text>L-citrulline + L-aspartate + ATP = 2-(N(omega)-L-arginino)succinate + AMP + diphosphate + H(+)</text>
        <dbReference type="Rhea" id="RHEA:10932"/>
        <dbReference type="ChEBI" id="CHEBI:15378"/>
        <dbReference type="ChEBI" id="CHEBI:29991"/>
        <dbReference type="ChEBI" id="CHEBI:30616"/>
        <dbReference type="ChEBI" id="CHEBI:33019"/>
        <dbReference type="ChEBI" id="CHEBI:57472"/>
        <dbReference type="ChEBI" id="CHEBI:57743"/>
        <dbReference type="ChEBI" id="CHEBI:456215"/>
        <dbReference type="EC" id="6.3.4.5"/>
    </reaction>
</comment>
<evidence type="ECO:0000256" key="3">
    <source>
        <dbReference type="ARBA" id="ARBA00012286"/>
    </source>
</evidence>
<keyword evidence="9" id="KW-0963">Cytoplasm</keyword>
<accession>F4FZ98</accession>
<keyword evidence="7 9" id="KW-0547">Nucleotide-binding</keyword>
<dbReference type="AlphaFoldDB" id="F4FZ98"/>
<dbReference type="Pfam" id="PF00764">
    <property type="entry name" value="Arginosuc_synth"/>
    <property type="match status" value="1"/>
</dbReference>
<feature type="binding site" evidence="9">
    <location>
        <position position="122"/>
    </location>
    <ligand>
        <name>L-aspartate</name>
        <dbReference type="ChEBI" id="CHEBI:29991"/>
    </ligand>
</feature>
<dbReference type="Gene3D" id="3.90.1260.10">
    <property type="entry name" value="Argininosuccinate synthetase, chain A, domain 2"/>
    <property type="match status" value="1"/>
</dbReference>
<evidence type="ECO:0000256" key="7">
    <source>
        <dbReference type="ARBA" id="ARBA00022741"/>
    </source>
</evidence>
<dbReference type="GO" id="GO:0005524">
    <property type="term" value="F:ATP binding"/>
    <property type="evidence" value="ECO:0007669"/>
    <property type="project" value="UniProtKB-UniRule"/>
</dbReference>
<dbReference type="HOGENOM" id="CLU_032784_4_2_2"/>
<dbReference type="CDD" id="cd01999">
    <property type="entry name" value="ASS"/>
    <property type="match status" value="1"/>
</dbReference>
<dbReference type="NCBIfam" id="TIGR00032">
    <property type="entry name" value="argG"/>
    <property type="match status" value="1"/>
</dbReference>
<comment type="caution">
    <text evidence="9">Lacks conserved residue(s) required for the propagation of feature annotation.</text>
</comment>
<feature type="binding site" evidence="9">
    <location>
        <position position="86"/>
    </location>
    <ligand>
        <name>L-citrulline</name>
        <dbReference type="ChEBI" id="CHEBI:57743"/>
    </ligand>
</feature>
<dbReference type="GO" id="GO:0005737">
    <property type="term" value="C:cytoplasm"/>
    <property type="evidence" value="ECO:0007669"/>
    <property type="project" value="UniProtKB-SubCell"/>
</dbReference>
<dbReference type="FunFam" id="3.40.50.620:FF:000019">
    <property type="entry name" value="Argininosuccinate synthase"/>
    <property type="match status" value="1"/>
</dbReference>
<dbReference type="PANTHER" id="PTHR11587">
    <property type="entry name" value="ARGININOSUCCINATE SYNTHASE"/>
    <property type="match status" value="1"/>
</dbReference>
<dbReference type="InterPro" id="IPR024074">
    <property type="entry name" value="AS_cat/multimer_dom_body"/>
</dbReference>
<dbReference type="InterPro" id="IPR018223">
    <property type="entry name" value="Arginosuc_synth_CS"/>
</dbReference>
<feature type="binding site" evidence="9">
    <location>
        <position position="255"/>
    </location>
    <ligand>
        <name>L-citrulline</name>
        <dbReference type="ChEBI" id="CHEBI:57743"/>
    </ligand>
</feature>
<evidence type="ECO:0000256" key="6">
    <source>
        <dbReference type="ARBA" id="ARBA00022605"/>
    </source>
</evidence>
<dbReference type="GO" id="GO:0000053">
    <property type="term" value="P:argininosuccinate metabolic process"/>
    <property type="evidence" value="ECO:0007669"/>
    <property type="project" value="TreeGrafter"/>
</dbReference>
<feature type="binding site" evidence="9">
    <location>
        <position position="182"/>
    </location>
    <ligand>
        <name>L-citrulline</name>
        <dbReference type="ChEBI" id="CHEBI:57743"/>
    </ligand>
</feature>
<comment type="subcellular location">
    <subcellularLocation>
        <location evidence="9">Cytoplasm</location>
    </subcellularLocation>
</comment>
<dbReference type="FunFam" id="3.90.1260.10:FF:000007">
    <property type="entry name" value="Argininosuccinate synthase"/>
    <property type="match status" value="1"/>
</dbReference>
<feature type="domain" description="Arginosuccinate synthase-like N-terminal" evidence="10">
    <location>
        <begin position="4"/>
        <end position="164"/>
    </location>
</feature>
<evidence type="ECO:0000256" key="8">
    <source>
        <dbReference type="ARBA" id="ARBA00022840"/>
    </source>
</evidence>
<feature type="binding site" evidence="9">
    <location>
        <position position="116"/>
    </location>
    <ligand>
        <name>ATP</name>
        <dbReference type="ChEBI" id="CHEBI:30616"/>
    </ligand>
</feature>
<reference evidence="12 13" key="1">
    <citation type="journal article" date="2011" name="J. Bacteriol.">
        <title>Complete genome sequence of Metallosphaera cuprina, a metal sulfide-oxidizing archaeon from a hot spring.</title>
        <authorList>
            <person name="Liu L.J."/>
            <person name="You X.Y."/>
            <person name="Zheng H."/>
            <person name="Wang S."/>
            <person name="Jiang C.Y."/>
            <person name="Liu S.J."/>
        </authorList>
    </citation>
    <scope>NUCLEOTIDE SEQUENCE [LARGE SCALE GENOMIC DNA]</scope>
    <source>
        <strain evidence="12 13">Ar-4</strain>
    </source>
</reference>
<protein>
    <recommendedName>
        <fullName evidence="3 9">Argininosuccinate synthase</fullName>
        <ecNumber evidence="3 9">6.3.4.5</ecNumber>
    </recommendedName>
    <alternativeName>
        <fullName evidence="9">Citrulline--aspartate ligase</fullName>
    </alternativeName>
</protein>
<dbReference type="GO" id="GO:0004055">
    <property type="term" value="F:argininosuccinate synthase activity"/>
    <property type="evidence" value="ECO:0007669"/>
    <property type="project" value="UniProtKB-UniRule"/>
</dbReference>
<dbReference type="PATRIC" id="fig|1006006.8.peg.300"/>
<dbReference type="Pfam" id="PF20979">
    <property type="entry name" value="Arginosuc_syn_C"/>
    <property type="match status" value="1"/>
</dbReference>
<feature type="binding site" evidence="9">
    <location>
        <position position="122"/>
    </location>
    <ligand>
        <name>L-citrulline</name>
        <dbReference type="ChEBI" id="CHEBI:57743"/>
    </ligand>
</feature>
<evidence type="ECO:0000313" key="12">
    <source>
        <dbReference type="EMBL" id="AEB94407.1"/>
    </source>
</evidence>
<organism evidence="12 13">
    <name type="scientific">Metallosphaera cuprina (strain Ar-4)</name>
    <dbReference type="NCBI Taxonomy" id="1006006"/>
    <lineage>
        <taxon>Archaea</taxon>
        <taxon>Thermoproteota</taxon>
        <taxon>Thermoprotei</taxon>
        <taxon>Sulfolobales</taxon>
        <taxon>Sulfolobaceae</taxon>
        <taxon>Metallosphaera</taxon>
    </lineage>
</organism>
<keyword evidence="13" id="KW-1185">Reference proteome</keyword>
<keyword evidence="8 9" id="KW-0067">ATP-binding</keyword>
<comment type="similarity">
    <text evidence="9">Belongs to the argininosuccinate synthase family. Type 1 subfamily.</text>
</comment>
<comment type="pathway">
    <text evidence="1 9">Amino-acid biosynthesis; L-arginine biosynthesis; L-arginine from L-ornithine and carbamoyl phosphate: step 2/3.</text>
</comment>
<dbReference type="SUPFAM" id="SSF52402">
    <property type="entry name" value="Adenine nucleotide alpha hydrolases-like"/>
    <property type="match status" value="1"/>
</dbReference>
<feature type="binding site" evidence="9">
    <location>
        <position position="267"/>
    </location>
    <ligand>
        <name>L-citrulline</name>
        <dbReference type="ChEBI" id="CHEBI:57743"/>
    </ligand>
</feature>
<dbReference type="InterPro" id="IPR048267">
    <property type="entry name" value="Arginosuc_syn_N"/>
</dbReference>
<name>F4FZ98_METCR</name>
<dbReference type="PANTHER" id="PTHR11587:SF2">
    <property type="entry name" value="ARGININOSUCCINATE SYNTHASE"/>
    <property type="match status" value="1"/>
</dbReference>
<dbReference type="Gene3D" id="3.40.50.620">
    <property type="entry name" value="HUPs"/>
    <property type="match status" value="1"/>
</dbReference>
<dbReference type="GO" id="GO:0000050">
    <property type="term" value="P:urea cycle"/>
    <property type="evidence" value="ECO:0007669"/>
    <property type="project" value="TreeGrafter"/>
</dbReference>
<dbReference type="GO" id="GO:0006526">
    <property type="term" value="P:L-arginine biosynthetic process"/>
    <property type="evidence" value="ECO:0007669"/>
    <property type="project" value="UniProtKB-UniRule"/>
</dbReference>
<dbReference type="EMBL" id="CP002656">
    <property type="protein sequence ID" value="AEB94407.1"/>
    <property type="molecule type" value="Genomic_DNA"/>
</dbReference>
<dbReference type="SUPFAM" id="SSF69864">
    <property type="entry name" value="Argininosuccinate synthetase, C-terminal domain"/>
    <property type="match status" value="1"/>
</dbReference>
<dbReference type="InterPro" id="IPR001518">
    <property type="entry name" value="Arginosuc_synth"/>
</dbReference>
<dbReference type="InterPro" id="IPR014729">
    <property type="entry name" value="Rossmann-like_a/b/a_fold"/>
</dbReference>
<dbReference type="KEGG" id="mcn:Mcup_0299"/>
<feature type="binding site" evidence="9">
    <location>
        <position position="118"/>
    </location>
    <ligand>
        <name>L-aspartate</name>
        <dbReference type="ChEBI" id="CHEBI:29991"/>
    </ligand>
</feature>
<dbReference type="NCBIfam" id="NF001770">
    <property type="entry name" value="PRK00509.1"/>
    <property type="match status" value="1"/>
</dbReference>
<keyword evidence="4 9" id="KW-0055">Arginine biosynthesis</keyword>
<dbReference type="EC" id="6.3.4.5" evidence="3 9"/>
<dbReference type="InterPro" id="IPR023434">
    <property type="entry name" value="Arginosuc_synth_type_1_subfam"/>
</dbReference>
<feature type="binding site" evidence="9">
    <location>
        <position position="173"/>
    </location>
    <ligand>
        <name>L-citrulline</name>
        <dbReference type="ChEBI" id="CHEBI:57743"/>
    </ligand>
</feature>
<evidence type="ECO:0000256" key="2">
    <source>
        <dbReference type="ARBA" id="ARBA00011881"/>
    </source>
</evidence>
<evidence type="ECO:0000313" key="13">
    <source>
        <dbReference type="Proteomes" id="UP000007812"/>
    </source>
</evidence>
<dbReference type="Proteomes" id="UP000007812">
    <property type="component" value="Chromosome"/>
</dbReference>
<keyword evidence="6 9" id="KW-0028">Amino-acid biosynthesis</keyword>
<feature type="binding site" evidence="9">
    <location>
        <position position="123"/>
    </location>
    <ligand>
        <name>L-aspartate</name>
        <dbReference type="ChEBI" id="CHEBI:29991"/>
    </ligand>
</feature>
<evidence type="ECO:0000256" key="1">
    <source>
        <dbReference type="ARBA" id="ARBA00004967"/>
    </source>
</evidence>
<dbReference type="PROSITE" id="PS00564">
    <property type="entry name" value="ARGININOSUCCIN_SYN_1"/>
    <property type="match status" value="1"/>
</dbReference>
<evidence type="ECO:0000256" key="5">
    <source>
        <dbReference type="ARBA" id="ARBA00022598"/>
    </source>
</evidence>
<dbReference type="eggNOG" id="arCOG00112">
    <property type="taxonomic scope" value="Archaea"/>
</dbReference>
<evidence type="ECO:0000259" key="10">
    <source>
        <dbReference type="Pfam" id="PF00764"/>
    </source>
</evidence>
<proteinExistence type="inferred from homology"/>
<sequence length="393" mass="44930">MKMKIVLAYSGGLDTTVAIRWLKETYNAEVVSVSVDVGQLEDFKKIEERAYLAGSVKHYLIDAKNEFAERFAITDVIMNGLYEEVYPLATALARPLIAEKVVEVARKEGTEYVAHGSTSKGNDQVRFDLALKTNLENVKIIAPARIWKMTREDEILFARERGIPIKTESSKYSIDENLWGRSIEGDSIADPSVEVPEDAFEWTKVRSNDKLRLSVEFDRGLPTKLDGEKLSPVDLIRRLNQIVGSRGYGRIEHLENRVVGFKSREVYEAPAALSLISTHKDLEKTVLTPHELRFKRYIDSLWSDLVYQGLWYEPLRETIENAGKELNKWITGEVKVEVENKSLRIVGRRSPYSPYSEKISSYNKGWYPSDEEARGFIEIWGMHSILSKKARYG</sequence>
<comment type="subunit">
    <text evidence="2 9">Homotetramer.</text>
</comment>
<evidence type="ECO:0000256" key="4">
    <source>
        <dbReference type="ARBA" id="ARBA00022571"/>
    </source>
</evidence>
<feature type="domain" description="Arginosuccinate synthase C-terminal" evidence="11">
    <location>
        <begin position="172"/>
        <end position="384"/>
    </location>
</feature>
<evidence type="ECO:0000259" key="11">
    <source>
        <dbReference type="Pfam" id="PF20979"/>
    </source>
</evidence>